<evidence type="ECO:0000313" key="1">
    <source>
        <dbReference type="EMBL" id="KIY72542.1"/>
    </source>
</evidence>
<dbReference type="Proteomes" id="UP000054007">
    <property type="component" value="Unassembled WGS sequence"/>
</dbReference>
<sequence>MSYAPSTYYNTLHKGVPLTSSTMYSTLAGAGTTPSGGTVPISRGPDRNAQALVRSKDAQYFCGHPGCPSAITGFTERSSLIRHTKDKHTGKQHKCGTCGAVYADTSSGIWVALGPNRWDFPRDRYDFYCVQNAYSIQSPEIMMLFGLEVPYGGFFCLLHLPPKISGVETLVNFQYKDHHCFLS</sequence>
<gene>
    <name evidence="1" type="ORF">CYLTODRAFT_440465</name>
</gene>
<keyword evidence="2" id="KW-1185">Reference proteome</keyword>
<dbReference type="AlphaFoldDB" id="A0A0D7BQ25"/>
<evidence type="ECO:0000313" key="2">
    <source>
        <dbReference type="Proteomes" id="UP000054007"/>
    </source>
</evidence>
<name>A0A0D7BQ25_9AGAR</name>
<evidence type="ECO:0008006" key="3">
    <source>
        <dbReference type="Google" id="ProtNLM"/>
    </source>
</evidence>
<protein>
    <recommendedName>
        <fullName evidence="3">C2H2-type domain-containing protein</fullName>
    </recommendedName>
</protein>
<organism evidence="1 2">
    <name type="scientific">Cylindrobasidium torrendii FP15055 ss-10</name>
    <dbReference type="NCBI Taxonomy" id="1314674"/>
    <lineage>
        <taxon>Eukaryota</taxon>
        <taxon>Fungi</taxon>
        <taxon>Dikarya</taxon>
        <taxon>Basidiomycota</taxon>
        <taxon>Agaricomycotina</taxon>
        <taxon>Agaricomycetes</taxon>
        <taxon>Agaricomycetidae</taxon>
        <taxon>Agaricales</taxon>
        <taxon>Marasmiineae</taxon>
        <taxon>Physalacriaceae</taxon>
        <taxon>Cylindrobasidium</taxon>
    </lineage>
</organism>
<dbReference type="EMBL" id="KN880442">
    <property type="protein sequence ID" value="KIY72542.1"/>
    <property type="molecule type" value="Genomic_DNA"/>
</dbReference>
<accession>A0A0D7BQ25</accession>
<dbReference type="Gene3D" id="3.30.160.60">
    <property type="entry name" value="Classic Zinc Finger"/>
    <property type="match status" value="1"/>
</dbReference>
<proteinExistence type="predicted"/>
<reference evidence="1 2" key="1">
    <citation type="journal article" date="2015" name="Fungal Genet. Biol.">
        <title>Evolution of novel wood decay mechanisms in Agaricales revealed by the genome sequences of Fistulina hepatica and Cylindrobasidium torrendii.</title>
        <authorList>
            <person name="Floudas D."/>
            <person name="Held B.W."/>
            <person name="Riley R."/>
            <person name="Nagy L.G."/>
            <person name="Koehler G."/>
            <person name="Ransdell A.S."/>
            <person name="Younus H."/>
            <person name="Chow J."/>
            <person name="Chiniquy J."/>
            <person name="Lipzen A."/>
            <person name="Tritt A."/>
            <person name="Sun H."/>
            <person name="Haridas S."/>
            <person name="LaButti K."/>
            <person name="Ohm R.A."/>
            <person name="Kues U."/>
            <person name="Blanchette R.A."/>
            <person name="Grigoriev I.V."/>
            <person name="Minto R.E."/>
            <person name="Hibbett D.S."/>
        </authorList>
    </citation>
    <scope>NUCLEOTIDE SEQUENCE [LARGE SCALE GENOMIC DNA]</scope>
    <source>
        <strain evidence="1 2">FP15055 ss-10</strain>
    </source>
</reference>